<accession>A0ABU9VXV1</accession>
<dbReference type="EMBL" id="JBCITM010000025">
    <property type="protein sequence ID" value="MEN1761998.1"/>
    <property type="molecule type" value="Genomic_DNA"/>
</dbReference>
<feature type="transmembrane region" description="Helical" evidence="1">
    <location>
        <begin position="225"/>
        <end position="242"/>
    </location>
</feature>
<name>A0ABU9VXV1_9CLOT</name>
<sequence length="362" mass="39391">MTDIPVLMGICLMGYLIAFILGLPAPGLFGPMLTVLMCRGMGVETAVLPGTTVVAMQMLLGVYIGVGINRKSLNQLKSMVQPVIAISVWVFTTTFIMGLILGKLTGEDLMTTVLSVAPAGVSEISMLAISIDANTAYVGFFQLSRFLLTLWLYPLLVTRMINESKHVFCLKSYRRFIQHKIKQVLRWRYLLLGKCVPLPELVRTLFPIFVGIIGGWGALKLKVPAGPLIGSFLAVALVSLKSEGLNRPPMQLRLILQMGMGATIGNSMAGSSHLVNAELAVLTGLFSIFIIFSSMGVYLVLRRITQWEKTTCLLAAAPAGTMVMTLLADELQANALIVSLMHLARQLTVKIIIVPLVLVFLL</sequence>
<feature type="transmembrane region" description="Helical" evidence="1">
    <location>
        <begin position="137"/>
        <end position="156"/>
    </location>
</feature>
<reference evidence="2 3" key="1">
    <citation type="submission" date="2024-04" db="EMBL/GenBank/DDBJ databases">
        <title>Genome sequencing and metabolic network reconstruction of aminoacids and betaine degradation by Anoxynatronum sibiricum.</title>
        <authorList>
            <person name="Detkova E.N."/>
            <person name="Boltjanskaja Y.V."/>
            <person name="Mardanov A.V."/>
            <person name="Kevbrin V."/>
        </authorList>
    </citation>
    <scope>NUCLEOTIDE SEQUENCE [LARGE SCALE GENOMIC DNA]</scope>
    <source>
        <strain evidence="2 3">Z-7981</strain>
    </source>
</reference>
<keyword evidence="1" id="KW-1133">Transmembrane helix</keyword>
<feature type="transmembrane region" description="Helical" evidence="1">
    <location>
        <begin position="281"/>
        <end position="301"/>
    </location>
</feature>
<protein>
    <submittedName>
        <fullName evidence="2">AbrB family transcriptional regulator</fullName>
    </submittedName>
</protein>
<keyword evidence="1" id="KW-0472">Membrane</keyword>
<dbReference type="NCBIfam" id="TIGR03082">
    <property type="entry name" value="Gneg_AbrB_dup"/>
    <property type="match status" value="1"/>
</dbReference>
<dbReference type="InterPro" id="IPR007820">
    <property type="entry name" value="AbrB_fam"/>
</dbReference>
<comment type="caution">
    <text evidence="2">The sequence shown here is derived from an EMBL/GenBank/DDBJ whole genome shotgun (WGS) entry which is preliminary data.</text>
</comment>
<keyword evidence="1" id="KW-0812">Transmembrane</keyword>
<dbReference type="RefSeq" id="WP_343187279.1">
    <property type="nucleotide sequence ID" value="NZ_JBCITM010000025.1"/>
</dbReference>
<dbReference type="InterPro" id="IPR017516">
    <property type="entry name" value="AbrB_dup"/>
</dbReference>
<keyword evidence="3" id="KW-1185">Reference proteome</keyword>
<evidence type="ECO:0000256" key="1">
    <source>
        <dbReference type="SAM" id="Phobius"/>
    </source>
</evidence>
<dbReference type="PANTHER" id="PTHR38457">
    <property type="entry name" value="REGULATOR ABRB-RELATED"/>
    <property type="match status" value="1"/>
</dbReference>
<feature type="transmembrane region" description="Helical" evidence="1">
    <location>
        <begin position="80"/>
        <end position="101"/>
    </location>
</feature>
<feature type="transmembrane region" description="Helical" evidence="1">
    <location>
        <begin position="46"/>
        <end position="68"/>
    </location>
</feature>
<feature type="transmembrane region" description="Helical" evidence="1">
    <location>
        <begin position="6"/>
        <end position="25"/>
    </location>
</feature>
<evidence type="ECO:0000313" key="2">
    <source>
        <dbReference type="EMBL" id="MEN1761998.1"/>
    </source>
</evidence>
<evidence type="ECO:0000313" key="3">
    <source>
        <dbReference type="Proteomes" id="UP001407405"/>
    </source>
</evidence>
<gene>
    <name evidence="2" type="ORF">AAIG11_16030</name>
</gene>
<dbReference type="PANTHER" id="PTHR38457:SF1">
    <property type="entry name" value="REGULATOR ABRB-RELATED"/>
    <property type="match status" value="1"/>
</dbReference>
<dbReference type="PIRSF" id="PIRSF038991">
    <property type="entry name" value="Protein_AbrB"/>
    <property type="match status" value="1"/>
</dbReference>
<feature type="transmembrane region" description="Helical" evidence="1">
    <location>
        <begin position="201"/>
        <end position="219"/>
    </location>
</feature>
<organism evidence="2 3">
    <name type="scientific">Anoxynatronum sibiricum</name>
    <dbReference type="NCBI Taxonomy" id="210623"/>
    <lineage>
        <taxon>Bacteria</taxon>
        <taxon>Bacillati</taxon>
        <taxon>Bacillota</taxon>
        <taxon>Clostridia</taxon>
        <taxon>Eubacteriales</taxon>
        <taxon>Clostridiaceae</taxon>
        <taxon>Anoxynatronum</taxon>
    </lineage>
</organism>
<feature type="transmembrane region" description="Helical" evidence="1">
    <location>
        <begin position="254"/>
        <end position="275"/>
    </location>
</feature>
<dbReference type="Pfam" id="PF05145">
    <property type="entry name" value="AbrB"/>
    <property type="match status" value="2"/>
</dbReference>
<dbReference type="Proteomes" id="UP001407405">
    <property type="component" value="Unassembled WGS sequence"/>
</dbReference>
<proteinExistence type="predicted"/>